<keyword evidence="3" id="KW-1185">Reference proteome</keyword>
<reference evidence="2 3" key="1">
    <citation type="submission" date="2014-04" db="EMBL/GenBank/DDBJ databases">
        <authorList>
            <consortium name="DOE Joint Genome Institute"/>
            <person name="Kuo A."/>
            <person name="Tarkka M."/>
            <person name="Buscot F."/>
            <person name="Kohler A."/>
            <person name="Nagy L.G."/>
            <person name="Floudas D."/>
            <person name="Copeland A."/>
            <person name="Barry K.W."/>
            <person name="Cichocki N."/>
            <person name="Veneault-Fourrey C."/>
            <person name="LaButti K."/>
            <person name="Lindquist E.A."/>
            <person name="Lipzen A."/>
            <person name="Lundell T."/>
            <person name="Morin E."/>
            <person name="Murat C."/>
            <person name="Sun H."/>
            <person name="Tunlid A."/>
            <person name="Henrissat B."/>
            <person name="Grigoriev I.V."/>
            <person name="Hibbett D.S."/>
            <person name="Martin F."/>
            <person name="Nordberg H.P."/>
            <person name="Cantor M.N."/>
            <person name="Hua S.X."/>
        </authorList>
    </citation>
    <scope>NUCLEOTIDE SEQUENCE [LARGE SCALE GENOMIC DNA]</scope>
    <source>
        <strain evidence="2 3">F 1598</strain>
    </source>
</reference>
<dbReference type="InParanoid" id="A0A0C3BJK0"/>
<dbReference type="HOGENOM" id="CLU_2455534_0_0_1"/>
<protein>
    <submittedName>
        <fullName evidence="2">Uncharacterized protein</fullName>
    </submittedName>
</protein>
<reference evidence="3" key="2">
    <citation type="submission" date="2015-01" db="EMBL/GenBank/DDBJ databases">
        <title>Evolutionary Origins and Diversification of the Mycorrhizal Mutualists.</title>
        <authorList>
            <consortium name="DOE Joint Genome Institute"/>
            <consortium name="Mycorrhizal Genomics Consortium"/>
            <person name="Kohler A."/>
            <person name="Kuo A."/>
            <person name="Nagy L.G."/>
            <person name="Floudas D."/>
            <person name="Copeland A."/>
            <person name="Barry K.W."/>
            <person name="Cichocki N."/>
            <person name="Veneault-Fourrey C."/>
            <person name="LaButti K."/>
            <person name="Lindquist E.A."/>
            <person name="Lipzen A."/>
            <person name="Lundell T."/>
            <person name="Morin E."/>
            <person name="Murat C."/>
            <person name="Riley R."/>
            <person name="Ohm R."/>
            <person name="Sun H."/>
            <person name="Tunlid A."/>
            <person name="Henrissat B."/>
            <person name="Grigoriev I.V."/>
            <person name="Hibbett D.S."/>
            <person name="Martin F."/>
        </authorList>
    </citation>
    <scope>NUCLEOTIDE SEQUENCE [LARGE SCALE GENOMIC DNA]</scope>
    <source>
        <strain evidence="3">F 1598</strain>
    </source>
</reference>
<evidence type="ECO:0000313" key="3">
    <source>
        <dbReference type="Proteomes" id="UP000054166"/>
    </source>
</evidence>
<evidence type="ECO:0000313" key="2">
    <source>
        <dbReference type="EMBL" id="KIM77547.1"/>
    </source>
</evidence>
<gene>
    <name evidence="2" type="ORF">PILCRDRAFT_617739</name>
</gene>
<dbReference type="AlphaFoldDB" id="A0A0C3BJK0"/>
<dbReference type="Proteomes" id="UP000054166">
    <property type="component" value="Unassembled WGS sequence"/>
</dbReference>
<dbReference type="EMBL" id="KN833024">
    <property type="protein sequence ID" value="KIM77547.1"/>
    <property type="molecule type" value="Genomic_DNA"/>
</dbReference>
<evidence type="ECO:0000256" key="1">
    <source>
        <dbReference type="SAM" id="MobiDB-lite"/>
    </source>
</evidence>
<proteinExistence type="predicted"/>
<name>A0A0C3BJK0_PILCF</name>
<feature type="region of interest" description="Disordered" evidence="1">
    <location>
        <begin position="1"/>
        <end position="25"/>
    </location>
</feature>
<sequence>MMRAISLMSDPKKRRRPRMSVRDALTTRSSYRTRIEDKEPRMIPWSIWRLLLSRLGFTLSTNLTKTEKLTRRHELSPPIHVHGYSADQL</sequence>
<organism evidence="2 3">
    <name type="scientific">Piloderma croceum (strain F 1598)</name>
    <dbReference type="NCBI Taxonomy" id="765440"/>
    <lineage>
        <taxon>Eukaryota</taxon>
        <taxon>Fungi</taxon>
        <taxon>Dikarya</taxon>
        <taxon>Basidiomycota</taxon>
        <taxon>Agaricomycotina</taxon>
        <taxon>Agaricomycetes</taxon>
        <taxon>Agaricomycetidae</taxon>
        <taxon>Atheliales</taxon>
        <taxon>Atheliaceae</taxon>
        <taxon>Piloderma</taxon>
    </lineage>
</organism>
<accession>A0A0C3BJK0</accession>